<evidence type="ECO:0000313" key="9">
    <source>
        <dbReference type="Proteomes" id="UP001218412"/>
    </source>
</evidence>
<dbReference type="Gene3D" id="3.30.450.20">
    <property type="entry name" value="PAS domain"/>
    <property type="match status" value="2"/>
</dbReference>
<protein>
    <recommendedName>
        <fullName evidence="2">histidine kinase</fullName>
        <ecNumber evidence="2">2.7.13.3</ecNumber>
    </recommendedName>
</protein>
<dbReference type="InterPro" id="IPR011006">
    <property type="entry name" value="CheY-like_superfamily"/>
</dbReference>
<dbReference type="Gene3D" id="3.30.565.10">
    <property type="entry name" value="Histidine kinase-like ATPase, C-terminal domain"/>
    <property type="match status" value="1"/>
</dbReference>
<feature type="compositionally biased region" description="Basic and acidic residues" evidence="5">
    <location>
        <begin position="9"/>
        <end position="29"/>
    </location>
</feature>
<comment type="catalytic activity">
    <reaction evidence="1">
        <text>ATP + protein L-histidine = ADP + protein N-phospho-L-histidine.</text>
        <dbReference type="EC" id="2.7.13.3"/>
    </reaction>
</comment>
<keyword evidence="9" id="KW-1185">Reference proteome</keyword>
<evidence type="ECO:0000259" key="7">
    <source>
        <dbReference type="PROSITE" id="PS50110"/>
    </source>
</evidence>
<dbReference type="EC" id="2.7.13.3" evidence="2"/>
<dbReference type="PRINTS" id="PR00344">
    <property type="entry name" value="BCTRLSENSOR"/>
</dbReference>
<evidence type="ECO:0000256" key="1">
    <source>
        <dbReference type="ARBA" id="ARBA00000085"/>
    </source>
</evidence>
<dbReference type="SMART" id="SM00387">
    <property type="entry name" value="HATPase_c"/>
    <property type="match status" value="1"/>
</dbReference>
<dbReference type="Pfam" id="PF02518">
    <property type="entry name" value="HATPase_c"/>
    <property type="match status" value="1"/>
</dbReference>
<evidence type="ECO:0000256" key="2">
    <source>
        <dbReference type="ARBA" id="ARBA00012438"/>
    </source>
</evidence>
<dbReference type="InterPro" id="IPR035965">
    <property type="entry name" value="PAS-like_dom_sf"/>
</dbReference>
<keyword evidence="3" id="KW-0597">Phosphoprotein</keyword>
<reference evidence="8 9" key="1">
    <citation type="submission" date="2021-01" db="EMBL/GenBank/DDBJ databases">
        <title>Biogeographic distribution of Paracoccus.</title>
        <authorList>
            <person name="Hollensteiner J."/>
            <person name="Leineberger J."/>
            <person name="Brinkhoff T."/>
            <person name="Daniel R."/>
        </authorList>
    </citation>
    <scope>NUCLEOTIDE SEQUENCE [LARGE SCALE GENOMIC DNA]</scope>
    <source>
        <strain evidence="8 9">LMG25392</strain>
    </source>
</reference>
<dbReference type="InterPro" id="IPR003594">
    <property type="entry name" value="HATPase_dom"/>
</dbReference>
<evidence type="ECO:0000256" key="5">
    <source>
        <dbReference type="SAM" id="MobiDB-lite"/>
    </source>
</evidence>
<evidence type="ECO:0000259" key="6">
    <source>
        <dbReference type="PROSITE" id="PS50109"/>
    </source>
</evidence>
<feature type="domain" description="Histidine kinase" evidence="6">
    <location>
        <begin position="332"/>
        <end position="537"/>
    </location>
</feature>
<feature type="domain" description="Response regulatory" evidence="7">
    <location>
        <begin position="542"/>
        <end position="646"/>
    </location>
</feature>
<accession>A0ABY7ST79</accession>
<dbReference type="InterPro" id="IPR004358">
    <property type="entry name" value="Sig_transdc_His_kin-like_C"/>
</dbReference>
<keyword evidence="4" id="KW-0175">Coiled coil</keyword>
<feature type="region of interest" description="Disordered" evidence="5">
    <location>
        <begin position="1"/>
        <end position="29"/>
    </location>
</feature>
<dbReference type="SUPFAM" id="SSF55874">
    <property type="entry name" value="ATPase domain of HSP90 chaperone/DNA topoisomerase II/histidine kinase"/>
    <property type="match status" value="1"/>
</dbReference>
<name>A0ABY7ST79_9RHOB</name>
<dbReference type="InterPro" id="IPR036890">
    <property type="entry name" value="HATPase_C_sf"/>
</dbReference>
<dbReference type="PROSITE" id="PS50109">
    <property type="entry name" value="HIS_KIN"/>
    <property type="match status" value="1"/>
</dbReference>
<dbReference type="InterPro" id="IPR005467">
    <property type="entry name" value="His_kinase_dom"/>
</dbReference>
<dbReference type="PANTHER" id="PTHR43065">
    <property type="entry name" value="SENSOR HISTIDINE KINASE"/>
    <property type="match status" value="1"/>
</dbReference>
<dbReference type="EMBL" id="CP067134">
    <property type="protein sequence ID" value="WCR10247.1"/>
    <property type="molecule type" value="Genomic_DNA"/>
</dbReference>
<dbReference type="Gene3D" id="3.40.50.2300">
    <property type="match status" value="1"/>
</dbReference>
<organism evidence="8 9">
    <name type="scientific">Paracoccus stylophorae</name>
    <dbReference type="NCBI Taxonomy" id="659350"/>
    <lineage>
        <taxon>Bacteria</taxon>
        <taxon>Pseudomonadati</taxon>
        <taxon>Pseudomonadota</taxon>
        <taxon>Alphaproteobacteria</taxon>
        <taxon>Rhodobacterales</taxon>
        <taxon>Paracoccaceae</taxon>
        <taxon>Paracoccus</taxon>
    </lineage>
</organism>
<dbReference type="SUPFAM" id="SSF52172">
    <property type="entry name" value="CheY-like"/>
    <property type="match status" value="1"/>
</dbReference>
<sequence>MLRRHRGHRGDAAGKGGRVEQPHDHPRDVIPDRLRADLIRSGLNLIGQALSIFDADLRLAVANDQYQAMFDLPHRLTRPGTSFEDTIRFLVARGEYGPQDDPDAAVAFRVEQARTFQPHYFERMRVNGRWIAVEGAPLSQGGWITVYTDITDIKRQESLLRARSAELSEQVLDHAERLSAANRELAATNAALQEAQRVLTRTEARTRQVTEMVPAHIAHVDAEYRYTFSNRRLPAVFPGARAEAVGLTVEQALGPTMFLALKPWLDRALADEPQVFEITHPASGRRIRIALTPDRAGHGVYVLSTDVSAEVQAREALTHASKRSLAAQLTSGMAHDFGNLLTIILGLQGRLAAMELPAGAAQDVQATLAAARRGATLLDRLARISGKRDLSLHPVDLPALLRDLAALARPSLAEGVDLSLQIDLPDGQLLLDPGALQDSLLNLILNANAAIAGPGRIALSARTSGEWVRISVSDTGPGFSDEALTRATEPFFTTKTGQGSGLGLSMVYDQTKLAGGTMRLDNTAPGARVTLRLPLRPVARQMVLLVEDDDSIRADIRDMLTGLGHAVLEAASLTEARGMTDLPGLGVILSDIQLGDGLGLDLATSLPLVLMTSLPPGDPVRARATVPVLTKPVTPARLAAALADAKVPT</sequence>
<dbReference type="InterPro" id="IPR001789">
    <property type="entry name" value="Sig_transdc_resp-reg_receiver"/>
</dbReference>
<feature type="modified residue" description="4-aspartylphosphate" evidence="3">
    <location>
        <position position="591"/>
    </location>
</feature>
<dbReference type="Proteomes" id="UP001218412">
    <property type="component" value="Chromosome"/>
</dbReference>
<dbReference type="PANTHER" id="PTHR43065:SF42">
    <property type="entry name" value="TWO-COMPONENT SENSOR PPRA"/>
    <property type="match status" value="1"/>
</dbReference>
<dbReference type="CDD" id="cd00156">
    <property type="entry name" value="REC"/>
    <property type="match status" value="1"/>
</dbReference>
<dbReference type="Pfam" id="PF12860">
    <property type="entry name" value="PAS_7"/>
    <property type="match status" value="1"/>
</dbReference>
<dbReference type="PROSITE" id="PS50110">
    <property type="entry name" value="RESPONSE_REGULATORY"/>
    <property type="match status" value="1"/>
</dbReference>
<evidence type="ECO:0000256" key="4">
    <source>
        <dbReference type="SAM" id="Coils"/>
    </source>
</evidence>
<feature type="coiled-coil region" evidence="4">
    <location>
        <begin position="175"/>
        <end position="205"/>
    </location>
</feature>
<dbReference type="SMART" id="SM00448">
    <property type="entry name" value="REC"/>
    <property type="match status" value="1"/>
</dbReference>
<evidence type="ECO:0000256" key="3">
    <source>
        <dbReference type="PROSITE-ProRule" id="PRU00169"/>
    </source>
</evidence>
<evidence type="ECO:0000313" key="8">
    <source>
        <dbReference type="EMBL" id="WCR10247.1"/>
    </source>
</evidence>
<proteinExistence type="predicted"/>
<gene>
    <name evidence="8" type="ORF">JHW45_14405</name>
</gene>
<dbReference type="SUPFAM" id="SSF55785">
    <property type="entry name" value="PYP-like sensor domain (PAS domain)"/>
    <property type="match status" value="1"/>
</dbReference>